<dbReference type="Proteomes" id="UP001497472">
    <property type="component" value="Unassembled WGS sequence"/>
</dbReference>
<comment type="caution">
    <text evidence="2">The sequence shown here is derived from an EMBL/GenBank/DDBJ whole genome shotgun (WGS) entry which is preliminary data.</text>
</comment>
<keyword evidence="3" id="KW-1185">Reference proteome</keyword>
<dbReference type="PROSITE" id="PS51143">
    <property type="entry name" value="MT_A70"/>
    <property type="match status" value="1"/>
</dbReference>
<organism evidence="2 3">
    <name type="scientific">Leptosia nina</name>
    <dbReference type="NCBI Taxonomy" id="320188"/>
    <lineage>
        <taxon>Eukaryota</taxon>
        <taxon>Metazoa</taxon>
        <taxon>Ecdysozoa</taxon>
        <taxon>Arthropoda</taxon>
        <taxon>Hexapoda</taxon>
        <taxon>Insecta</taxon>
        <taxon>Pterygota</taxon>
        <taxon>Neoptera</taxon>
        <taxon>Endopterygota</taxon>
        <taxon>Lepidoptera</taxon>
        <taxon>Glossata</taxon>
        <taxon>Ditrysia</taxon>
        <taxon>Papilionoidea</taxon>
        <taxon>Pieridae</taxon>
        <taxon>Pierinae</taxon>
        <taxon>Leptosia</taxon>
    </lineage>
</organism>
<dbReference type="Pfam" id="PF05063">
    <property type="entry name" value="MT-A70"/>
    <property type="match status" value="1"/>
</dbReference>
<sequence>MYSKVDTRKSGCKSFAITTKLFSIKRDKKKKLMKRNHDDNIHEEASAVKAMYCDLIKILPSTLKNATLNKYDLLDSSTVRDLSKQLFESTKFDHSGLSGGNNSETPVMCDIKGEQFLIPAKCRFLCGCVKEQCQKLHGNKYDIVIADPPWWNKYIRRLKTANDKMGYSMMYNEDIASLPISNVLADTCLIAVWCTNSPSNISAVKNLIFPNWGVEYVTTWFWLKLTIDLEPLCDFGSGSQKQPYERVLIGRKGNIKVNEDVLFASVPSSLHSHKPPLLDILSPLLPREEPRVLELFARYLLSNTTSVGFEPLKWQHLSLYENT</sequence>
<dbReference type="GO" id="GO:0005634">
    <property type="term" value="C:nucleus"/>
    <property type="evidence" value="ECO:0007669"/>
    <property type="project" value="TreeGrafter"/>
</dbReference>
<evidence type="ECO:0008006" key="4">
    <source>
        <dbReference type="Google" id="ProtNLM"/>
    </source>
</evidence>
<dbReference type="InterPro" id="IPR007757">
    <property type="entry name" value="MT-A70-like"/>
</dbReference>
<dbReference type="GO" id="GO:0032259">
    <property type="term" value="P:methylation"/>
    <property type="evidence" value="ECO:0007669"/>
    <property type="project" value="InterPro"/>
</dbReference>
<proteinExistence type="inferred from homology"/>
<name>A0AAV1JN87_9NEOP</name>
<comment type="similarity">
    <text evidence="1">Belongs to the MT-A70-like family.</text>
</comment>
<gene>
    <name evidence="2" type="ORF">LNINA_LOCUS9983</name>
</gene>
<dbReference type="SUPFAM" id="SSF53335">
    <property type="entry name" value="S-adenosyl-L-methionine-dependent methyltransferases"/>
    <property type="match status" value="1"/>
</dbReference>
<evidence type="ECO:0000313" key="2">
    <source>
        <dbReference type="EMBL" id="CAK1550790.1"/>
    </source>
</evidence>
<dbReference type="GO" id="GO:0008168">
    <property type="term" value="F:methyltransferase activity"/>
    <property type="evidence" value="ECO:0007669"/>
    <property type="project" value="InterPro"/>
</dbReference>
<dbReference type="PANTHER" id="PTHR12829">
    <property type="entry name" value="N6-ADENOSINE-METHYLTRANSFERASE"/>
    <property type="match status" value="1"/>
</dbReference>
<dbReference type="InterPro" id="IPR029063">
    <property type="entry name" value="SAM-dependent_MTases_sf"/>
</dbReference>
<reference evidence="2 3" key="1">
    <citation type="submission" date="2023-11" db="EMBL/GenBank/DDBJ databases">
        <authorList>
            <person name="Okamura Y."/>
        </authorList>
    </citation>
    <scope>NUCLEOTIDE SEQUENCE [LARGE SCALE GENOMIC DNA]</scope>
</reference>
<accession>A0AAV1JN87</accession>
<protein>
    <recommendedName>
        <fullName evidence="4">Methyltransferase-like protein 4</fullName>
    </recommendedName>
</protein>
<dbReference type="PANTHER" id="PTHR12829:SF4">
    <property type="entry name" value="N(6)-ADENINE-SPECIFIC METHYLTRANSFERASE METTL4"/>
    <property type="match status" value="1"/>
</dbReference>
<dbReference type="GO" id="GO:0003676">
    <property type="term" value="F:nucleic acid binding"/>
    <property type="evidence" value="ECO:0007669"/>
    <property type="project" value="InterPro"/>
</dbReference>
<evidence type="ECO:0000256" key="1">
    <source>
        <dbReference type="PROSITE-ProRule" id="PRU00489"/>
    </source>
</evidence>
<dbReference type="PROSITE" id="PS00092">
    <property type="entry name" value="N6_MTASE"/>
    <property type="match status" value="1"/>
</dbReference>
<dbReference type="EMBL" id="CAVLEF010000088">
    <property type="protein sequence ID" value="CAK1550790.1"/>
    <property type="molecule type" value="Genomic_DNA"/>
</dbReference>
<dbReference type="InterPro" id="IPR002052">
    <property type="entry name" value="DNA_methylase_N6_adenine_CS"/>
</dbReference>
<evidence type="ECO:0000313" key="3">
    <source>
        <dbReference type="Proteomes" id="UP001497472"/>
    </source>
</evidence>
<dbReference type="AlphaFoldDB" id="A0AAV1JN87"/>